<feature type="non-terminal residue" evidence="2">
    <location>
        <position position="106"/>
    </location>
</feature>
<dbReference type="Proteomes" id="UP000789706">
    <property type="component" value="Unassembled WGS sequence"/>
</dbReference>
<comment type="caution">
    <text evidence="2">The sequence shown here is derived from an EMBL/GenBank/DDBJ whole genome shotgun (WGS) entry which is preliminary data.</text>
</comment>
<reference evidence="2" key="1">
    <citation type="submission" date="2021-06" db="EMBL/GenBank/DDBJ databases">
        <authorList>
            <person name="Kallberg Y."/>
            <person name="Tangrot J."/>
            <person name="Rosling A."/>
        </authorList>
    </citation>
    <scope>NUCLEOTIDE SEQUENCE</scope>
    <source>
        <strain evidence="2">AZ414A</strain>
    </source>
</reference>
<sequence>MNNLKRKVGDILNDSVNEKKVQNSGKKKAKVAAGNGEGSSNVKENGDSLSKKSKQRQKTKSSREAKFKQDTKKRIERALSQRMYLVNCKEINPTRKEYTILGPTGC</sequence>
<gene>
    <name evidence="2" type="ORF">DEBURN_LOCUS11250</name>
</gene>
<name>A0A9N9DPE8_9GLOM</name>
<feature type="compositionally biased region" description="Basic and acidic residues" evidence="1">
    <location>
        <begin position="61"/>
        <end position="74"/>
    </location>
</feature>
<proteinExistence type="predicted"/>
<dbReference type="EMBL" id="CAJVPK010005367">
    <property type="protein sequence ID" value="CAG8643845.1"/>
    <property type="molecule type" value="Genomic_DNA"/>
</dbReference>
<keyword evidence="3" id="KW-1185">Reference proteome</keyword>
<evidence type="ECO:0000256" key="1">
    <source>
        <dbReference type="SAM" id="MobiDB-lite"/>
    </source>
</evidence>
<feature type="region of interest" description="Disordered" evidence="1">
    <location>
        <begin position="1"/>
        <end position="74"/>
    </location>
</feature>
<protein>
    <submittedName>
        <fullName evidence="2">10755_t:CDS:1</fullName>
    </submittedName>
</protein>
<feature type="compositionally biased region" description="Basic residues" evidence="1">
    <location>
        <begin position="51"/>
        <end position="60"/>
    </location>
</feature>
<organism evidence="2 3">
    <name type="scientific">Diversispora eburnea</name>
    <dbReference type="NCBI Taxonomy" id="1213867"/>
    <lineage>
        <taxon>Eukaryota</taxon>
        <taxon>Fungi</taxon>
        <taxon>Fungi incertae sedis</taxon>
        <taxon>Mucoromycota</taxon>
        <taxon>Glomeromycotina</taxon>
        <taxon>Glomeromycetes</taxon>
        <taxon>Diversisporales</taxon>
        <taxon>Diversisporaceae</taxon>
        <taxon>Diversispora</taxon>
    </lineage>
</organism>
<accession>A0A9N9DPE8</accession>
<evidence type="ECO:0000313" key="2">
    <source>
        <dbReference type="EMBL" id="CAG8643845.1"/>
    </source>
</evidence>
<dbReference type="OrthoDB" id="2122982at2759"/>
<dbReference type="AlphaFoldDB" id="A0A9N9DPE8"/>
<evidence type="ECO:0000313" key="3">
    <source>
        <dbReference type="Proteomes" id="UP000789706"/>
    </source>
</evidence>